<dbReference type="EMBL" id="FONW01000003">
    <property type="protein sequence ID" value="SFF19648.1"/>
    <property type="molecule type" value="Genomic_DNA"/>
</dbReference>
<keyword evidence="5" id="KW-0998">Cell outer membrane</keyword>
<comment type="subcellular location">
    <subcellularLocation>
        <location evidence="1">Cell outer membrane</location>
    </subcellularLocation>
</comment>
<accession>A0A1I2GQT9</accession>
<feature type="domain" description="SusD-like N-terminal" evidence="7">
    <location>
        <begin position="84"/>
        <end position="211"/>
    </location>
</feature>
<reference evidence="8 9" key="1">
    <citation type="submission" date="2016-10" db="EMBL/GenBank/DDBJ databases">
        <authorList>
            <person name="de Groot N.N."/>
        </authorList>
    </citation>
    <scope>NUCLEOTIDE SEQUENCE [LARGE SCALE GENOMIC DNA]</scope>
    <source>
        <strain evidence="8 9">CGMCC 1.9156</strain>
    </source>
</reference>
<dbReference type="Pfam" id="PF14322">
    <property type="entry name" value="SusD-like_3"/>
    <property type="match status" value="1"/>
</dbReference>
<comment type="similarity">
    <text evidence="2">Belongs to the SusD family.</text>
</comment>
<dbReference type="Pfam" id="PF07980">
    <property type="entry name" value="SusD_RagB"/>
    <property type="match status" value="1"/>
</dbReference>
<keyword evidence="9" id="KW-1185">Reference proteome</keyword>
<dbReference type="GO" id="GO:0009279">
    <property type="term" value="C:cell outer membrane"/>
    <property type="evidence" value="ECO:0007669"/>
    <property type="project" value="UniProtKB-SubCell"/>
</dbReference>
<gene>
    <name evidence="8" type="ORF">SAMN05216283_10375</name>
</gene>
<dbReference type="Gene3D" id="1.25.40.390">
    <property type="match status" value="1"/>
</dbReference>
<dbReference type="InterPro" id="IPR033985">
    <property type="entry name" value="SusD-like_N"/>
</dbReference>
<evidence type="ECO:0000313" key="9">
    <source>
        <dbReference type="Proteomes" id="UP000198964"/>
    </source>
</evidence>
<evidence type="ECO:0000259" key="6">
    <source>
        <dbReference type="Pfam" id="PF07980"/>
    </source>
</evidence>
<evidence type="ECO:0000256" key="1">
    <source>
        <dbReference type="ARBA" id="ARBA00004442"/>
    </source>
</evidence>
<proteinExistence type="inferred from homology"/>
<dbReference type="AlphaFoldDB" id="A0A1I2GQT9"/>
<organism evidence="8 9">
    <name type="scientific">Sunxiuqinia elliptica</name>
    <dbReference type="NCBI Taxonomy" id="655355"/>
    <lineage>
        <taxon>Bacteria</taxon>
        <taxon>Pseudomonadati</taxon>
        <taxon>Bacteroidota</taxon>
        <taxon>Bacteroidia</taxon>
        <taxon>Marinilabiliales</taxon>
        <taxon>Prolixibacteraceae</taxon>
        <taxon>Sunxiuqinia</taxon>
    </lineage>
</organism>
<keyword evidence="4" id="KW-0472">Membrane</keyword>
<dbReference type="PROSITE" id="PS51257">
    <property type="entry name" value="PROKAR_LIPOPROTEIN"/>
    <property type="match status" value="1"/>
</dbReference>
<keyword evidence="3" id="KW-0732">Signal</keyword>
<name>A0A1I2GQT9_9BACT</name>
<feature type="domain" description="RagB/SusD" evidence="6">
    <location>
        <begin position="292"/>
        <end position="594"/>
    </location>
</feature>
<dbReference type="STRING" id="655355.SAMN05216283_10375"/>
<protein>
    <submittedName>
        <fullName evidence="8">Starch-binding associating with outer membrane</fullName>
    </submittedName>
</protein>
<evidence type="ECO:0000259" key="7">
    <source>
        <dbReference type="Pfam" id="PF14322"/>
    </source>
</evidence>
<dbReference type="InterPro" id="IPR011990">
    <property type="entry name" value="TPR-like_helical_dom_sf"/>
</dbReference>
<evidence type="ECO:0000256" key="5">
    <source>
        <dbReference type="ARBA" id="ARBA00023237"/>
    </source>
</evidence>
<evidence type="ECO:0000256" key="2">
    <source>
        <dbReference type="ARBA" id="ARBA00006275"/>
    </source>
</evidence>
<dbReference type="Proteomes" id="UP000198964">
    <property type="component" value="Unassembled WGS sequence"/>
</dbReference>
<dbReference type="RefSeq" id="WP_093919686.1">
    <property type="nucleotide sequence ID" value="NZ_FONW01000003.1"/>
</dbReference>
<evidence type="ECO:0000313" key="8">
    <source>
        <dbReference type="EMBL" id="SFF19648.1"/>
    </source>
</evidence>
<sequence length="599" mass="68850">MKNYRIKIIAISILALLIYSCNDDFMERYPLDDINDENFWETETDLELYCNNLYATYIRGFSYDWAYRSMSPWGYNEATIPYGDAITDNAAPQNYKKVAANEYIGYITGASGSGGWNFSDIRRLNYFLDNYNRGDIEFDKIKAYLGEVYYFKAYDYFEKVKLFGDVPWLSHVVEVNSSEVMAARTPRAEVMDSVLHLMNMAIEYLPVKGDEKPGRINRDVALHLKTRIGLYEGTYRKYHSDLGLDGIRFLNEAASACEALMTGEYNLYESASVDDDYNSLFAQYSYSGNSEIILWKDYSADDNLGAAFSRYYTQNLREKWGATRSLIDEYLCADGKPISVSPLFQGKDSIQAEMLNRDPRLTQTICRFGEYALASGVMGANNTPLPNLPGLSGNKCPTGYRIAKWWLNDPADWDRVTRGEQACPIFRYAEVLLNYAEAKYELGECSQNVIDNTVNVIRQRVNMPALSIDNIPADPVMDSNYSRYCDYVPSPLLREIRRERRIELAFENFRWDDLMRWKAGKFLEIPVEGMKFVQNQFPTVVVDKDIYLSSEGYIMPYAQTLPNGRAFDESKQYLFPIPMEDLVLNPNLVQNPGWNSVTQ</sequence>
<evidence type="ECO:0000256" key="4">
    <source>
        <dbReference type="ARBA" id="ARBA00023136"/>
    </source>
</evidence>
<dbReference type="InterPro" id="IPR012944">
    <property type="entry name" value="SusD_RagB_dom"/>
</dbReference>
<dbReference type="SUPFAM" id="SSF48452">
    <property type="entry name" value="TPR-like"/>
    <property type="match status" value="1"/>
</dbReference>
<evidence type="ECO:0000256" key="3">
    <source>
        <dbReference type="ARBA" id="ARBA00022729"/>
    </source>
</evidence>